<dbReference type="AlphaFoldDB" id="A0A7D6I6Y2"/>
<organism evidence="5 6">
    <name type="scientific">Mycobacterium vicinigordonae</name>
    <dbReference type="NCBI Taxonomy" id="1719132"/>
    <lineage>
        <taxon>Bacteria</taxon>
        <taxon>Bacillati</taxon>
        <taxon>Actinomycetota</taxon>
        <taxon>Actinomycetes</taxon>
        <taxon>Mycobacteriales</taxon>
        <taxon>Mycobacteriaceae</taxon>
        <taxon>Mycobacterium</taxon>
    </lineage>
</organism>
<dbReference type="Gene3D" id="3.90.245.10">
    <property type="entry name" value="Ribonucleoside hydrolase-like"/>
    <property type="match status" value="1"/>
</dbReference>
<reference evidence="5 6" key="2">
    <citation type="submission" date="2020-07" db="EMBL/GenBank/DDBJ databases">
        <authorList>
            <person name="Yu X."/>
        </authorList>
    </citation>
    <scope>NUCLEOTIDE SEQUENCE [LARGE SCALE GENOMIC DNA]</scope>
    <source>
        <strain evidence="6">24</strain>
    </source>
</reference>
<name>A0A7D6I6Y2_9MYCO</name>
<keyword evidence="2" id="KW-0326">Glycosidase</keyword>
<evidence type="ECO:0000256" key="2">
    <source>
        <dbReference type="ARBA" id="ARBA00023295"/>
    </source>
</evidence>
<dbReference type="GO" id="GO:0008477">
    <property type="term" value="F:purine nucleosidase activity"/>
    <property type="evidence" value="ECO:0007669"/>
    <property type="project" value="TreeGrafter"/>
</dbReference>
<dbReference type="KEGG" id="mgor:H0P51_05720"/>
<dbReference type="GO" id="GO:0006152">
    <property type="term" value="P:purine nucleoside catabolic process"/>
    <property type="evidence" value="ECO:0007669"/>
    <property type="project" value="TreeGrafter"/>
</dbReference>
<evidence type="ECO:0000313" key="6">
    <source>
        <dbReference type="Proteomes" id="UP000510682"/>
    </source>
</evidence>
<dbReference type="InterPro" id="IPR001910">
    <property type="entry name" value="Inosine/uridine_hydrolase_dom"/>
</dbReference>
<dbReference type="InterPro" id="IPR036452">
    <property type="entry name" value="Ribo_hydro-like"/>
</dbReference>
<accession>A0A7D6I6Y2</accession>
<protein>
    <submittedName>
        <fullName evidence="5">Nucleoside hydrolase</fullName>
    </submittedName>
</protein>
<reference evidence="6" key="1">
    <citation type="submission" date="2020-07" db="EMBL/GenBank/DDBJ databases">
        <title>Description of Mycobacterium gordonae subsp. intergordonae subsp.nov. and Mycobacterium gordonae subsp. gordonae subsp. nov.</title>
        <authorList>
            <person name="Yu X."/>
        </authorList>
    </citation>
    <scope>NUCLEOTIDE SEQUENCE [LARGE SCALE GENOMIC DNA]</scope>
    <source>
        <strain evidence="6">24</strain>
    </source>
</reference>
<dbReference type="RefSeq" id="WP_180917024.1">
    <property type="nucleotide sequence ID" value="NZ_CP059165.1"/>
</dbReference>
<evidence type="ECO:0000256" key="1">
    <source>
        <dbReference type="ARBA" id="ARBA00022801"/>
    </source>
</evidence>
<dbReference type="GO" id="GO:0005829">
    <property type="term" value="C:cytosol"/>
    <property type="evidence" value="ECO:0007669"/>
    <property type="project" value="TreeGrafter"/>
</dbReference>
<dbReference type="SUPFAM" id="SSF53590">
    <property type="entry name" value="Nucleoside hydrolase"/>
    <property type="match status" value="1"/>
</dbReference>
<feature type="domain" description="Inosine/uridine-preferring nucleoside hydrolase" evidence="4">
    <location>
        <begin position="4"/>
        <end position="296"/>
    </location>
</feature>
<dbReference type="InterPro" id="IPR023186">
    <property type="entry name" value="IUNH"/>
</dbReference>
<dbReference type="Pfam" id="PF01156">
    <property type="entry name" value="IU_nuc_hydro"/>
    <property type="match status" value="1"/>
</dbReference>
<evidence type="ECO:0000259" key="4">
    <source>
        <dbReference type="Pfam" id="PF01156"/>
    </source>
</evidence>
<dbReference type="PANTHER" id="PTHR12304">
    <property type="entry name" value="INOSINE-URIDINE PREFERRING NUCLEOSIDE HYDROLASE"/>
    <property type="match status" value="1"/>
</dbReference>
<evidence type="ECO:0000256" key="3">
    <source>
        <dbReference type="SAM" id="MobiDB-lite"/>
    </source>
</evidence>
<dbReference type="PROSITE" id="PS01247">
    <property type="entry name" value="IUNH"/>
    <property type="match status" value="1"/>
</dbReference>
<dbReference type="InterPro" id="IPR015910">
    <property type="entry name" value="I/U_nuclsd_hydro_CS"/>
</dbReference>
<evidence type="ECO:0000313" key="5">
    <source>
        <dbReference type="EMBL" id="QLL08438.1"/>
    </source>
</evidence>
<dbReference type="Proteomes" id="UP000510682">
    <property type="component" value="Chromosome"/>
</dbReference>
<dbReference type="EMBL" id="CP059165">
    <property type="protein sequence ID" value="QLL08438.1"/>
    <property type="molecule type" value="Genomic_DNA"/>
</dbReference>
<dbReference type="PANTHER" id="PTHR12304:SF4">
    <property type="entry name" value="URIDINE NUCLEOSIDASE"/>
    <property type="match status" value="1"/>
</dbReference>
<sequence>MDPVFADVDTGIDDAIALIYLLASRDVELVGVGSSAGNVGVDQVCANNLGLLDLCGAADVPVSRGADGPLSTELPDRGTPHGPSGLGYAKLPPSTRRVTDYDSAAAWVSAARAYRGELIGLATAPLTNLALALRAEPELPTLLRRLVIMGGNFGDVPAPEWNLRVDPTATAEVFAAFAGRARLPVVCGLNLTRQMVMTPEFLARLLGAARSGPLRQFIYDSLRFDFAVHRDRGDGYLAYLHDPLAAGVALDPALVSTRPATVDVESGRGVAVADWSGCRKPNARIATDVDPAVFFERLVDRLASLAHRLG</sequence>
<proteinExistence type="predicted"/>
<dbReference type="GO" id="GO:0045437">
    <property type="term" value="F:uridine nucleosidase activity"/>
    <property type="evidence" value="ECO:0007669"/>
    <property type="project" value="UniProtKB-ARBA"/>
</dbReference>
<gene>
    <name evidence="5" type="ORF">H0P51_05720</name>
</gene>
<keyword evidence="6" id="KW-1185">Reference proteome</keyword>
<reference evidence="6" key="3">
    <citation type="submission" date="2023-07" db="EMBL/GenBank/DDBJ databases">
        <title>Description of Mycobacterium gordonae subsp. intergordonae subsp.nov. and Mycobacterium gordonae subsp. gordonae subsp. nov.</title>
        <authorList>
            <person name="Huang H."/>
        </authorList>
    </citation>
    <scope>NUCLEOTIDE SEQUENCE [LARGE SCALE GENOMIC DNA]</scope>
    <source>
        <strain evidence="6">24</strain>
    </source>
</reference>
<feature type="region of interest" description="Disordered" evidence="3">
    <location>
        <begin position="66"/>
        <end position="89"/>
    </location>
</feature>
<keyword evidence="1 5" id="KW-0378">Hydrolase</keyword>